<accession>F7NFI1</accession>
<dbReference type="AlphaFoldDB" id="F7NFI1"/>
<comment type="caution">
    <text evidence="2">The sequence shown here is derived from an EMBL/GenBank/DDBJ whole genome shotgun (WGS) entry which is preliminary data.</text>
</comment>
<feature type="signal peptide" evidence="1">
    <location>
        <begin position="1"/>
        <end position="28"/>
    </location>
</feature>
<proteinExistence type="predicted"/>
<dbReference type="OrthoDB" id="1681760at2"/>
<reference evidence="2 3" key="1">
    <citation type="journal article" date="2011" name="EMBO J.">
        <title>Structural diversity of bacterial flagellar motors.</title>
        <authorList>
            <person name="Chen S."/>
            <person name="Beeby M."/>
            <person name="Murphy G.E."/>
            <person name="Leadbetter J.R."/>
            <person name="Hendrixson D.R."/>
            <person name="Briegel A."/>
            <person name="Li Z."/>
            <person name="Shi J."/>
            <person name="Tocheva E.I."/>
            <person name="Muller A."/>
            <person name="Dobro M.J."/>
            <person name="Jensen G.J."/>
        </authorList>
    </citation>
    <scope>NUCLEOTIDE SEQUENCE [LARGE SCALE GENOMIC DNA]</scope>
    <source>
        <strain evidence="2 3">DSM 6540</strain>
    </source>
</reference>
<dbReference type="EMBL" id="AFGF01000026">
    <property type="protein sequence ID" value="EGO65180.1"/>
    <property type="molecule type" value="Genomic_DNA"/>
</dbReference>
<dbReference type="RefSeq" id="WP_004093130.1">
    <property type="nucleotide sequence ID" value="NZ_AFGF01000026.1"/>
</dbReference>
<dbReference type="STRING" id="1009370.ALO_04041"/>
<dbReference type="Proteomes" id="UP000003240">
    <property type="component" value="Unassembled WGS sequence"/>
</dbReference>
<evidence type="ECO:0000313" key="2">
    <source>
        <dbReference type="EMBL" id="EGO65180.1"/>
    </source>
</evidence>
<name>F7NFI1_9FIRM</name>
<keyword evidence="3" id="KW-1185">Reference proteome</keyword>
<evidence type="ECO:0000256" key="1">
    <source>
        <dbReference type="SAM" id="SignalP"/>
    </source>
</evidence>
<feature type="chain" id="PRO_5003366171" evidence="1">
    <location>
        <begin position="29"/>
        <end position="266"/>
    </location>
</feature>
<organism evidence="2 3">
    <name type="scientific">Acetonema longum DSM 6540</name>
    <dbReference type="NCBI Taxonomy" id="1009370"/>
    <lineage>
        <taxon>Bacteria</taxon>
        <taxon>Bacillati</taxon>
        <taxon>Bacillota</taxon>
        <taxon>Negativicutes</taxon>
        <taxon>Acetonemataceae</taxon>
        <taxon>Acetonema</taxon>
    </lineage>
</organism>
<gene>
    <name evidence="2" type="ORF">ALO_04041</name>
</gene>
<sequence>MKYYLKVCSGVVVFLAFLLFCHDSSAFAAPIVQTLDKDTRIMPPGFIVAVQSEIPKFRKGTAVTLNMYGEVLEGTLAEDVNLRCEMGASQKAVKPTSYAYTPPLIVTVPYAVDTKPDRILQFKGGTKIAFNNKGEVTKGTIVSVGDNKASIILSPTSRIGVYSGEISFHENGMVASCILTDHSYLRPVGWSQILTENFTNTTACSGFVEFKARKPILLNDKGEVTKGVLQQKTKLRSAEAPEAVKVFEAGTTVEFDDRGLVVKATK</sequence>
<keyword evidence="1" id="KW-0732">Signal</keyword>
<protein>
    <submittedName>
        <fullName evidence="2">Uncharacterized protein</fullName>
    </submittedName>
</protein>
<evidence type="ECO:0000313" key="3">
    <source>
        <dbReference type="Proteomes" id="UP000003240"/>
    </source>
</evidence>